<dbReference type="Proteomes" id="UP000184342">
    <property type="component" value="Unassembled WGS sequence"/>
</dbReference>
<protein>
    <submittedName>
        <fullName evidence="1">Uncharacterized protein</fullName>
    </submittedName>
</protein>
<proteinExistence type="predicted"/>
<sequence length="73" mass="8560">MDDIFRLISWKNKNSDSTISTISVSGDVYDIETKVRSIIKMALENKHREKFPFDWSEFGKEGDYITVEDIKQI</sequence>
<dbReference type="RefSeq" id="WP_073992396.1">
    <property type="nucleotide sequence ID" value="NZ_FQYT01000002.1"/>
</dbReference>
<evidence type="ECO:0000313" key="2">
    <source>
        <dbReference type="Proteomes" id="UP000184342"/>
    </source>
</evidence>
<dbReference type="EMBL" id="FQYT01000002">
    <property type="protein sequence ID" value="SHI32452.1"/>
    <property type="molecule type" value="Genomic_DNA"/>
</dbReference>
<organism evidence="1 2">
    <name type="scientific">Parasporobacterium paucivorans DSM 15970</name>
    <dbReference type="NCBI Taxonomy" id="1122934"/>
    <lineage>
        <taxon>Bacteria</taxon>
        <taxon>Bacillati</taxon>
        <taxon>Bacillota</taxon>
        <taxon>Clostridia</taxon>
        <taxon>Lachnospirales</taxon>
        <taxon>Lachnospiraceae</taxon>
        <taxon>Parasporobacterium</taxon>
    </lineage>
</organism>
<dbReference type="AlphaFoldDB" id="A0A1M6A7K7"/>
<keyword evidence="2" id="KW-1185">Reference proteome</keyword>
<name>A0A1M6A7K7_9FIRM</name>
<evidence type="ECO:0000313" key="1">
    <source>
        <dbReference type="EMBL" id="SHI32452.1"/>
    </source>
</evidence>
<gene>
    <name evidence="1" type="ORF">SAMN02745691_00090</name>
</gene>
<reference evidence="1 2" key="1">
    <citation type="submission" date="2016-11" db="EMBL/GenBank/DDBJ databases">
        <authorList>
            <person name="Jaros S."/>
            <person name="Januszkiewicz K."/>
            <person name="Wedrychowicz H."/>
        </authorList>
    </citation>
    <scope>NUCLEOTIDE SEQUENCE [LARGE SCALE GENOMIC DNA]</scope>
    <source>
        <strain evidence="1 2">DSM 15970</strain>
    </source>
</reference>
<dbReference type="STRING" id="1122934.SAMN02745691_00090"/>
<accession>A0A1M6A7K7</accession>